<reference evidence="6 7" key="1">
    <citation type="journal article" date="2014" name="Int. J. Syst. Evol. Microbiol.">
        <title>Streptomyces hoynatensis sp. nov., isolated from deep marine sediment.</title>
        <authorList>
            <person name="Veyisoglu A."/>
            <person name="Sahin N."/>
        </authorList>
    </citation>
    <scope>NUCLEOTIDE SEQUENCE [LARGE SCALE GENOMIC DNA]</scope>
    <source>
        <strain evidence="6 7">KCTC 29097</strain>
    </source>
</reference>
<dbReference type="InterPro" id="IPR009057">
    <property type="entry name" value="Homeodomain-like_sf"/>
</dbReference>
<dbReference type="Proteomes" id="UP000272474">
    <property type="component" value="Unassembled WGS sequence"/>
</dbReference>
<dbReference type="GO" id="GO:0003700">
    <property type="term" value="F:DNA-binding transcription factor activity"/>
    <property type="evidence" value="ECO:0007669"/>
    <property type="project" value="InterPro"/>
</dbReference>
<accession>A0A3A9ZC48</accession>
<proteinExistence type="predicted"/>
<evidence type="ECO:0000256" key="1">
    <source>
        <dbReference type="ARBA" id="ARBA00023015"/>
    </source>
</evidence>
<dbReference type="Gene3D" id="1.10.10.60">
    <property type="entry name" value="Homeodomain-like"/>
    <property type="match status" value="2"/>
</dbReference>
<evidence type="ECO:0000259" key="5">
    <source>
        <dbReference type="PROSITE" id="PS01124"/>
    </source>
</evidence>
<dbReference type="AlphaFoldDB" id="A0A3A9ZC48"/>
<dbReference type="SUPFAM" id="SSF46689">
    <property type="entry name" value="Homeodomain-like"/>
    <property type="match status" value="2"/>
</dbReference>
<comment type="caution">
    <text evidence="6">The sequence shown here is derived from an EMBL/GenBank/DDBJ whole genome shotgun (WGS) entry which is preliminary data.</text>
</comment>
<name>A0A3A9ZC48_9ACTN</name>
<dbReference type="PANTHER" id="PTHR46796">
    <property type="entry name" value="HTH-TYPE TRANSCRIPTIONAL ACTIVATOR RHAS-RELATED"/>
    <property type="match status" value="1"/>
</dbReference>
<feature type="domain" description="HTH araC/xylS-type" evidence="5">
    <location>
        <begin position="194"/>
        <end position="291"/>
    </location>
</feature>
<dbReference type="OrthoDB" id="3172070at2"/>
<feature type="region of interest" description="Disordered" evidence="4">
    <location>
        <begin position="1"/>
        <end position="24"/>
    </location>
</feature>
<protein>
    <submittedName>
        <fullName evidence="6">AraC family transcriptional regulator</fullName>
    </submittedName>
</protein>
<dbReference type="InterPro" id="IPR018060">
    <property type="entry name" value="HTH_AraC"/>
</dbReference>
<evidence type="ECO:0000256" key="4">
    <source>
        <dbReference type="SAM" id="MobiDB-lite"/>
    </source>
</evidence>
<dbReference type="Pfam" id="PF12833">
    <property type="entry name" value="HTH_18"/>
    <property type="match status" value="1"/>
</dbReference>
<keyword evidence="7" id="KW-1185">Reference proteome</keyword>
<sequence length="302" mass="32545">MTTDRPHPQGAVPGPAPARRARGTERAEWTRIALDPAACPLDLMTARFDRLRYAPHTHEEFAVGVTTHGLESIRYRGASHVSGPGDIVVLEPGEPHTGEPAAEEGFGYRVFYPWPELLAEQVCGRPYFRDPVIHDPELAAALLRAHRAAAAPGADPLRAESELPTLLGALALRHAGPGSARPRTGLPCGTGTARAVMDRLAAAPATPPTLAEIATGLGLSRYQVVRAFREAVGMPPYAWLAQHRVARARALLDAGHRPAEAAARVGFADQAHLTRWFRRVLGVTPGAYRNSVQDPRTRPGRD</sequence>
<dbReference type="Pfam" id="PF02311">
    <property type="entry name" value="AraC_binding"/>
    <property type="match status" value="1"/>
</dbReference>
<evidence type="ECO:0000313" key="7">
    <source>
        <dbReference type="Proteomes" id="UP000272474"/>
    </source>
</evidence>
<evidence type="ECO:0000256" key="2">
    <source>
        <dbReference type="ARBA" id="ARBA00023125"/>
    </source>
</evidence>
<dbReference type="GO" id="GO:0043565">
    <property type="term" value="F:sequence-specific DNA binding"/>
    <property type="evidence" value="ECO:0007669"/>
    <property type="project" value="InterPro"/>
</dbReference>
<dbReference type="InterPro" id="IPR050204">
    <property type="entry name" value="AraC_XylS_family_regulators"/>
</dbReference>
<keyword evidence="3" id="KW-0804">Transcription</keyword>
<evidence type="ECO:0000313" key="6">
    <source>
        <dbReference type="EMBL" id="RKN45860.1"/>
    </source>
</evidence>
<dbReference type="RefSeq" id="WP_120675984.1">
    <property type="nucleotide sequence ID" value="NZ_RBAL01000002.1"/>
</dbReference>
<dbReference type="SUPFAM" id="SSF51215">
    <property type="entry name" value="Regulatory protein AraC"/>
    <property type="match status" value="1"/>
</dbReference>
<evidence type="ECO:0000256" key="3">
    <source>
        <dbReference type="ARBA" id="ARBA00023163"/>
    </source>
</evidence>
<organism evidence="6 7">
    <name type="scientific">Streptomyces hoynatensis</name>
    <dbReference type="NCBI Taxonomy" id="1141874"/>
    <lineage>
        <taxon>Bacteria</taxon>
        <taxon>Bacillati</taxon>
        <taxon>Actinomycetota</taxon>
        <taxon>Actinomycetes</taxon>
        <taxon>Kitasatosporales</taxon>
        <taxon>Streptomycetaceae</taxon>
        <taxon>Streptomyces</taxon>
    </lineage>
</organism>
<gene>
    <name evidence="6" type="ORF">D7294_05325</name>
</gene>
<dbReference type="PANTHER" id="PTHR46796:SF2">
    <property type="entry name" value="TRANSCRIPTIONAL REGULATORY PROTEIN"/>
    <property type="match status" value="1"/>
</dbReference>
<keyword evidence="2" id="KW-0238">DNA-binding</keyword>
<dbReference type="PROSITE" id="PS01124">
    <property type="entry name" value="HTH_ARAC_FAMILY_2"/>
    <property type="match status" value="1"/>
</dbReference>
<keyword evidence="1" id="KW-0805">Transcription regulation</keyword>
<dbReference type="InterPro" id="IPR003313">
    <property type="entry name" value="AraC-bd"/>
</dbReference>
<dbReference type="SMART" id="SM00342">
    <property type="entry name" value="HTH_ARAC"/>
    <property type="match status" value="1"/>
</dbReference>
<dbReference type="InterPro" id="IPR037923">
    <property type="entry name" value="HTH-like"/>
</dbReference>
<dbReference type="EMBL" id="RBAL01000002">
    <property type="protein sequence ID" value="RKN45860.1"/>
    <property type="molecule type" value="Genomic_DNA"/>
</dbReference>